<dbReference type="InterPro" id="IPR046348">
    <property type="entry name" value="SIS_dom_sf"/>
</dbReference>
<keyword evidence="2" id="KW-1185">Reference proteome</keyword>
<dbReference type="Gene3D" id="3.40.50.10490">
    <property type="entry name" value="Glucose-6-phosphate isomerase like protein, domain 1"/>
    <property type="match status" value="2"/>
</dbReference>
<sequence length="384" mass="42128">MKYLDIETSQLKAIGGFDTAKEISGQPELWGKIVDKLEKEREVIASFLESTLKKTEKIILTGAGTSAYIGLSVEGFIQRNTGVTTMSIATTHLVSHPQDYLEEGVPTLLVSFARSGNSPESIAAVKLADAHVKDCSHLIITCSADGDLAKYASKNNHLVFLLPPESNDKSLAMTGSYSGMLLTILLMGRFDRLTSMKEVVHTLRTCTEEFLNKKLDRVKKIAALGFTRAVFLGSGPLYGTAMESQLKLQELTDGHVICKNDSYLGFRHGPKAVVNEETLLVYFFSNNKKVLQYEMDLVRGMGVGKKPLKQIGIAMSDYDIPSVDELIVLGGGRDKVIEDEYLAVCYIVLGQLLAFYTSLNLKLRPDSPSETGAISRVVQGVKIY</sequence>
<proteinExistence type="predicted"/>
<dbReference type="Pfam" id="PF01380">
    <property type="entry name" value="SIS"/>
    <property type="match status" value="1"/>
</dbReference>
<protein>
    <submittedName>
        <fullName evidence="1">Uncharacterized protein</fullName>
    </submittedName>
</protein>
<gene>
    <name evidence="1" type="ORF">CJ263_02490</name>
</gene>
<dbReference type="AlphaFoldDB" id="A0A223VAX1"/>
<dbReference type="InterPro" id="IPR001347">
    <property type="entry name" value="SIS_dom"/>
</dbReference>
<dbReference type="InterPro" id="IPR035466">
    <property type="entry name" value="GlmS/AgaS_SIS"/>
</dbReference>
<dbReference type="OrthoDB" id="9779207at2"/>
<dbReference type="PANTHER" id="PTHR10937:SF4">
    <property type="entry name" value="GLUCOSAMINE-6-PHOSPHATE DEAMINASE"/>
    <property type="match status" value="1"/>
</dbReference>
<name>A0A223VAX1_9FLAO</name>
<dbReference type="GO" id="GO:0097367">
    <property type="term" value="F:carbohydrate derivative binding"/>
    <property type="evidence" value="ECO:0007669"/>
    <property type="project" value="InterPro"/>
</dbReference>
<dbReference type="RefSeq" id="WP_094999073.1">
    <property type="nucleotide sequence ID" value="NZ_BMJL01000001.1"/>
</dbReference>
<dbReference type="KEGG" id="marb:CJ263_02490"/>
<dbReference type="PANTHER" id="PTHR10937">
    <property type="entry name" value="GLUCOSAMINE--FRUCTOSE-6-PHOSPHATE AMINOTRANSFERASE, ISOMERIZING"/>
    <property type="match status" value="1"/>
</dbReference>
<organism evidence="1 2">
    <name type="scientific">Maribacter cobaltidurans</name>
    <dbReference type="NCBI Taxonomy" id="1178778"/>
    <lineage>
        <taxon>Bacteria</taxon>
        <taxon>Pseudomonadati</taxon>
        <taxon>Bacteroidota</taxon>
        <taxon>Flavobacteriia</taxon>
        <taxon>Flavobacteriales</taxon>
        <taxon>Flavobacteriaceae</taxon>
        <taxon>Maribacter</taxon>
    </lineage>
</organism>
<dbReference type="EMBL" id="CP022957">
    <property type="protein sequence ID" value="ASV32521.1"/>
    <property type="molecule type" value="Genomic_DNA"/>
</dbReference>
<dbReference type="GO" id="GO:1901135">
    <property type="term" value="P:carbohydrate derivative metabolic process"/>
    <property type="evidence" value="ECO:0007669"/>
    <property type="project" value="InterPro"/>
</dbReference>
<evidence type="ECO:0000313" key="1">
    <source>
        <dbReference type="EMBL" id="ASV32521.1"/>
    </source>
</evidence>
<accession>A0A223VAX1</accession>
<evidence type="ECO:0000313" key="2">
    <source>
        <dbReference type="Proteomes" id="UP000215244"/>
    </source>
</evidence>
<dbReference type="SUPFAM" id="SSF53697">
    <property type="entry name" value="SIS domain"/>
    <property type="match status" value="1"/>
</dbReference>
<reference evidence="1 2" key="1">
    <citation type="submission" date="2017-08" db="EMBL/GenBank/DDBJ databases">
        <title>The complete genome sequence of Maribacter sp. B1, isolated from deep-sea sediment.</title>
        <authorList>
            <person name="Wu Y.-H."/>
            <person name="Cheng H."/>
            <person name="Xu X.-W."/>
        </authorList>
    </citation>
    <scope>NUCLEOTIDE SEQUENCE [LARGE SCALE GENOMIC DNA]</scope>
    <source>
        <strain evidence="1 2">B1</strain>
    </source>
</reference>
<dbReference type="Proteomes" id="UP000215244">
    <property type="component" value="Chromosome"/>
</dbReference>
<dbReference type="PROSITE" id="PS51464">
    <property type="entry name" value="SIS"/>
    <property type="match status" value="1"/>
</dbReference>
<dbReference type="CDD" id="cd05008">
    <property type="entry name" value="SIS_GlmS_GlmD_1"/>
    <property type="match status" value="1"/>
</dbReference>